<feature type="non-terminal residue" evidence="2">
    <location>
        <position position="124"/>
    </location>
</feature>
<organism evidence="2 3">
    <name type="scientific">Thlaspi arvense</name>
    <name type="common">Field penny-cress</name>
    <dbReference type="NCBI Taxonomy" id="13288"/>
    <lineage>
        <taxon>Eukaryota</taxon>
        <taxon>Viridiplantae</taxon>
        <taxon>Streptophyta</taxon>
        <taxon>Embryophyta</taxon>
        <taxon>Tracheophyta</taxon>
        <taxon>Spermatophyta</taxon>
        <taxon>Magnoliopsida</taxon>
        <taxon>eudicotyledons</taxon>
        <taxon>Gunneridae</taxon>
        <taxon>Pentapetalae</taxon>
        <taxon>rosids</taxon>
        <taxon>malvids</taxon>
        <taxon>Brassicales</taxon>
        <taxon>Brassicaceae</taxon>
        <taxon>Thlaspideae</taxon>
        <taxon>Thlaspi</taxon>
    </lineage>
</organism>
<name>A0AAU9RU73_THLAR</name>
<dbReference type="AlphaFoldDB" id="A0AAU9RU73"/>
<dbReference type="SUPFAM" id="SSF48445">
    <property type="entry name" value="14-3-3 protein"/>
    <property type="match status" value="1"/>
</dbReference>
<dbReference type="InterPro" id="IPR036815">
    <property type="entry name" value="14-3-3_dom_sf"/>
</dbReference>
<keyword evidence="3" id="KW-1185">Reference proteome</keyword>
<evidence type="ECO:0000313" key="3">
    <source>
        <dbReference type="Proteomes" id="UP000836841"/>
    </source>
</evidence>
<gene>
    <name evidence="2" type="ORF">TAV2_LOCUS9521</name>
</gene>
<dbReference type="Gene3D" id="1.20.190.20">
    <property type="entry name" value="14-3-3 domain"/>
    <property type="match status" value="1"/>
</dbReference>
<accession>A0AAU9RU73</accession>
<evidence type="ECO:0000256" key="1">
    <source>
        <dbReference type="SAM" id="MobiDB-lite"/>
    </source>
</evidence>
<evidence type="ECO:0000313" key="2">
    <source>
        <dbReference type="EMBL" id="CAH2052334.1"/>
    </source>
</evidence>
<dbReference type="Proteomes" id="UP000836841">
    <property type="component" value="Chromosome 3"/>
</dbReference>
<feature type="region of interest" description="Disordered" evidence="1">
    <location>
        <begin position="32"/>
        <end position="64"/>
    </location>
</feature>
<sequence>RFVSASPNGSSFNFLKLSLPFEPLRSRDWPDLVRRKTNNSSPKEDKAIIKQLPHGGYSRRSNKKKRIKDYMEKVEQELSKICIDIMSMLDEHLVPSALEGNVTIIAILRNSNQKMRGNRLLISL</sequence>
<proteinExistence type="predicted"/>
<feature type="non-terminal residue" evidence="2">
    <location>
        <position position="1"/>
    </location>
</feature>
<dbReference type="EMBL" id="OU466859">
    <property type="protein sequence ID" value="CAH2052334.1"/>
    <property type="molecule type" value="Genomic_DNA"/>
</dbReference>
<reference evidence="2 3" key="1">
    <citation type="submission" date="2022-03" db="EMBL/GenBank/DDBJ databases">
        <authorList>
            <person name="Nunn A."/>
            <person name="Chopra R."/>
            <person name="Nunn A."/>
            <person name="Contreras Garrido A."/>
        </authorList>
    </citation>
    <scope>NUCLEOTIDE SEQUENCE [LARGE SCALE GENOMIC DNA]</scope>
</reference>
<protein>
    <submittedName>
        <fullName evidence="2">Uncharacterized protein</fullName>
    </submittedName>
</protein>